<name>A0A3A1MLJ0_9FLAO</name>
<dbReference type="AlphaFoldDB" id="A0A3A1MLJ0"/>
<organism evidence="1 2">
    <name type="scientific">Candidatus Karelsulcia muelleri</name>
    <dbReference type="NCBI Taxonomy" id="336810"/>
    <lineage>
        <taxon>Bacteria</taxon>
        <taxon>Pseudomonadati</taxon>
        <taxon>Bacteroidota</taxon>
        <taxon>Flavobacteriia</taxon>
        <taxon>Flavobacteriales</taxon>
        <taxon>Candidatus Karelsulcia</taxon>
    </lineage>
</organism>
<gene>
    <name evidence="1" type="ORF">D2A33_00625</name>
</gene>
<proteinExistence type="predicted"/>
<dbReference type="EMBL" id="QWZP01000003">
    <property type="protein sequence ID" value="RIU86161.1"/>
    <property type="molecule type" value="Genomic_DNA"/>
</dbReference>
<reference evidence="2" key="1">
    <citation type="submission" date="2018-08" db="EMBL/GenBank/DDBJ databases">
        <authorList>
            <person name="Dai Z."/>
        </authorList>
    </citation>
    <scope>NUCLEOTIDE SEQUENCE [LARGE SCALE GENOMIC DNA]</scope>
    <source>
        <strain evidence="2">KPTW1</strain>
    </source>
</reference>
<sequence>MNSFKTKFIHVIYCYLMQTPNSFNKLLTIKNHWEICNIWKKYRRKGLKQLLLEFLKKERLVLGLWYIRNV</sequence>
<comment type="caution">
    <text evidence="1">The sequence shown here is derived from an EMBL/GenBank/DDBJ whole genome shotgun (WGS) entry which is preliminary data.</text>
</comment>
<accession>A0A3A1MLJ0</accession>
<evidence type="ECO:0000313" key="1">
    <source>
        <dbReference type="EMBL" id="RIU86161.1"/>
    </source>
</evidence>
<evidence type="ECO:0000313" key="2">
    <source>
        <dbReference type="Proteomes" id="UP000265496"/>
    </source>
</evidence>
<dbReference type="Proteomes" id="UP000265496">
    <property type="component" value="Unassembled WGS sequence"/>
</dbReference>
<protein>
    <submittedName>
        <fullName evidence="1">Uncharacterized protein</fullName>
    </submittedName>
</protein>
<reference evidence="1 2" key="2">
    <citation type="submission" date="2018-10" db="EMBL/GenBank/DDBJ databases">
        <title>Draft genome sequence of Candidatus Sulcia muelleri from Kolla paulula, a vector of Xylella fastidiosa causing Pierces disease of grapevine in Taiwan.</title>
        <authorList>
            <person name="Shih H.-T."/>
        </authorList>
    </citation>
    <scope>NUCLEOTIDE SEQUENCE [LARGE SCALE GENOMIC DNA]</scope>
    <source>
        <strain evidence="1 2">KPTW1</strain>
    </source>
</reference>